<dbReference type="InParanoid" id="A0A165G588"/>
<keyword evidence="3" id="KW-1185">Reference proteome</keyword>
<gene>
    <name evidence="2" type="ORF">CALCODRAFT_517380</name>
</gene>
<evidence type="ECO:0000259" key="1">
    <source>
        <dbReference type="Pfam" id="PF13460"/>
    </source>
</evidence>
<dbReference type="Proteomes" id="UP000076842">
    <property type="component" value="Unassembled WGS sequence"/>
</dbReference>
<sequence length="314" mass="33940">MSVRSIAIVGGHGQIALRLARLLASKLSVTSIVRSEAHFPDILATGASPVVLSLEDASAADFTRTFDEASADVVVFSAGSGGKGGEERTKKVDYEGAVKVFDAVEGMKHPARLLLVSSIDSRDRSKPAPAHYTEEDIESSQKQWEWIPTYMHYKLLADQNLWTRTTFPWTIVRPGLLLDTPGVGTADVGRTCVTKGIARDDVAHMLALLVERPDAAGLALDIVSGNELLESALDAAIKGRLTEVYYRDAVEHGKGLPEARMAVAGLVFLKDSGMAYVERMRQGNTNPELKAYKGVPHQFASFDGTVSLDDQVTD</sequence>
<feature type="domain" description="NAD(P)-binding" evidence="1">
    <location>
        <begin position="10"/>
        <end position="212"/>
    </location>
</feature>
<dbReference type="FunCoup" id="A0A165G588">
    <property type="interactions" value="11"/>
</dbReference>
<evidence type="ECO:0000313" key="2">
    <source>
        <dbReference type="EMBL" id="KZT57613.1"/>
    </source>
</evidence>
<accession>A0A165G588</accession>
<name>A0A165G588_9BASI</name>
<dbReference type="OrthoDB" id="10254604at2759"/>
<dbReference type="STRING" id="1353952.A0A165G588"/>
<dbReference type="SUPFAM" id="SSF51735">
    <property type="entry name" value="NAD(P)-binding Rossmann-fold domains"/>
    <property type="match status" value="1"/>
</dbReference>
<dbReference type="InterPro" id="IPR016040">
    <property type="entry name" value="NAD(P)-bd_dom"/>
</dbReference>
<reference evidence="2 3" key="1">
    <citation type="journal article" date="2016" name="Mol. Biol. Evol.">
        <title>Comparative Genomics of Early-Diverging Mushroom-Forming Fungi Provides Insights into the Origins of Lignocellulose Decay Capabilities.</title>
        <authorList>
            <person name="Nagy L.G."/>
            <person name="Riley R."/>
            <person name="Tritt A."/>
            <person name="Adam C."/>
            <person name="Daum C."/>
            <person name="Floudas D."/>
            <person name="Sun H."/>
            <person name="Yadav J.S."/>
            <person name="Pangilinan J."/>
            <person name="Larsson K.H."/>
            <person name="Matsuura K."/>
            <person name="Barry K."/>
            <person name="Labutti K."/>
            <person name="Kuo R."/>
            <person name="Ohm R.A."/>
            <person name="Bhattacharya S.S."/>
            <person name="Shirouzu T."/>
            <person name="Yoshinaga Y."/>
            <person name="Martin F.M."/>
            <person name="Grigoriev I.V."/>
            <person name="Hibbett D.S."/>
        </authorList>
    </citation>
    <scope>NUCLEOTIDE SEQUENCE [LARGE SCALE GENOMIC DNA]</scope>
    <source>
        <strain evidence="2 3">HHB12733</strain>
    </source>
</reference>
<evidence type="ECO:0000313" key="3">
    <source>
        <dbReference type="Proteomes" id="UP000076842"/>
    </source>
</evidence>
<dbReference type="Pfam" id="PF13460">
    <property type="entry name" value="NAD_binding_10"/>
    <property type="match status" value="1"/>
</dbReference>
<organism evidence="2 3">
    <name type="scientific">Calocera cornea HHB12733</name>
    <dbReference type="NCBI Taxonomy" id="1353952"/>
    <lineage>
        <taxon>Eukaryota</taxon>
        <taxon>Fungi</taxon>
        <taxon>Dikarya</taxon>
        <taxon>Basidiomycota</taxon>
        <taxon>Agaricomycotina</taxon>
        <taxon>Dacrymycetes</taxon>
        <taxon>Dacrymycetales</taxon>
        <taxon>Dacrymycetaceae</taxon>
        <taxon>Calocera</taxon>
    </lineage>
</organism>
<dbReference type="PANTHER" id="PTHR15020:SF50">
    <property type="entry name" value="UPF0659 PROTEIN YMR090W"/>
    <property type="match status" value="1"/>
</dbReference>
<proteinExistence type="predicted"/>
<dbReference type="PANTHER" id="PTHR15020">
    <property type="entry name" value="FLAVIN REDUCTASE-RELATED"/>
    <property type="match status" value="1"/>
</dbReference>
<dbReference type="InterPro" id="IPR036291">
    <property type="entry name" value="NAD(P)-bd_dom_sf"/>
</dbReference>
<dbReference type="EMBL" id="KV423961">
    <property type="protein sequence ID" value="KZT57613.1"/>
    <property type="molecule type" value="Genomic_DNA"/>
</dbReference>
<dbReference type="AlphaFoldDB" id="A0A165G588"/>
<protein>
    <submittedName>
        <fullName evidence="2">NAD(P)-binding protein</fullName>
    </submittedName>
</protein>
<dbReference type="Gene3D" id="3.40.50.720">
    <property type="entry name" value="NAD(P)-binding Rossmann-like Domain"/>
    <property type="match status" value="1"/>
</dbReference>